<evidence type="ECO:0000313" key="2">
    <source>
        <dbReference type="Proteomes" id="UP001589865"/>
    </source>
</evidence>
<accession>A0ABV6JQC4</accession>
<gene>
    <name evidence="1" type="ORF">ACFFGY_06620</name>
</gene>
<keyword evidence="2" id="KW-1185">Reference proteome</keyword>
<organism evidence="1 2">
    <name type="scientific">Roseomonas elaeocarpi</name>
    <dbReference type="NCBI Taxonomy" id="907779"/>
    <lineage>
        <taxon>Bacteria</taxon>
        <taxon>Pseudomonadati</taxon>
        <taxon>Pseudomonadota</taxon>
        <taxon>Alphaproteobacteria</taxon>
        <taxon>Acetobacterales</taxon>
        <taxon>Roseomonadaceae</taxon>
        <taxon>Roseomonas</taxon>
    </lineage>
</organism>
<dbReference type="Pfam" id="PF10618">
    <property type="entry name" value="Tail_tube"/>
    <property type="match status" value="1"/>
</dbReference>
<dbReference type="Proteomes" id="UP001589865">
    <property type="component" value="Unassembled WGS sequence"/>
</dbReference>
<sequence>MAIYSGAATTGQRRAGVVALTIDGEAIDVASDCVYDPTTVTRSELLGQSGPQGFSETRKNGAIGFTVRDAANMTVANFMAMTDVSVVAVLANGKTVSGDNMWCLECSEVKTADGTFTVSLRGPRVDER</sequence>
<dbReference type="EMBL" id="JBHLUN010000005">
    <property type="protein sequence ID" value="MFC0407917.1"/>
    <property type="molecule type" value="Genomic_DNA"/>
</dbReference>
<protein>
    <submittedName>
        <fullName evidence="1">Phage tail tube protein</fullName>
    </submittedName>
</protein>
<name>A0ABV6JQC4_9PROT</name>
<dbReference type="InterPro" id="IPR019596">
    <property type="entry name" value="Phage_Mu_GpM_tail_tub"/>
</dbReference>
<proteinExistence type="predicted"/>
<comment type="caution">
    <text evidence="1">The sequence shown here is derived from an EMBL/GenBank/DDBJ whole genome shotgun (WGS) entry which is preliminary data.</text>
</comment>
<evidence type="ECO:0000313" key="1">
    <source>
        <dbReference type="EMBL" id="MFC0407917.1"/>
    </source>
</evidence>
<reference evidence="1 2" key="1">
    <citation type="submission" date="2024-09" db="EMBL/GenBank/DDBJ databases">
        <authorList>
            <person name="Sun Q."/>
            <person name="Mori K."/>
        </authorList>
    </citation>
    <scope>NUCLEOTIDE SEQUENCE [LARGE SCALE GENOMIC DNA]</scope>
    <source>
        <strain evidence="1 2">TBRC 5777</strain>
    </source>
</reference>
<dbReference type="RefSeq" id="WP_377043648.1">
    <property type="nucleotide sequence ID" value="NZ_JBHLUN010000005.1"/>
</dbReference>